<sequence>MPQSDYVSLTTGGGNPQSVYQSTTEPHGASKSVMETVKRVIGTAIGAQDKHALIERDAQPYIISSRDRTGKGAHPNNARMPSAPAHTAEEARLLG</sequence>
<evidence type="ECO:0000313" key="2">
    <source>
        <dbReference type="EMBL" id="KAL1401643.1"/>
    </source>
</evidence>
<name>A0ABD1DPF1_CULPP</name>
<proteinExistence type="predicted"/>
<evidence type="ECO:0000256" key="1">
    <source>
        <dbReference type="SAM" id="MobiDB-lite"/>
    </source>
</evidence>
<organism evidence="2 3">
    <name type="scientific">Culex pipiens pipiens</name>
    <name type="common">Northern house mosquito</name>
    <dbReference type="NCBI Taxonomy" id="38569"/>
    <lineage>
        <taxon>Eukaryota</taxon>
        <taxon>Metazoa</taxon>
        <taxon>Ecdysozoa</taxon>
        <taxon>Arthropoda</taxon>
        <taxon>Hexapoda</taxon>
        <taxon>Insecta</taxon>
        <taxon>Pterygota</taxon>
        <taxon>Neoptera</taxon>
        <taxon>Endopterygota</taxon>
        <taxon>Diptera</taxon>
        <taxon>Nematocera</taxon>
        <taxon>Culicoidea</taxon>
        <taxon>Culicidae</taxon>
        <taxon>Culicinae</taxon>
        <taxon>Culicini</taxon>
        <taxon>Culex</taxon>
        <taxon>Culex</taxon>
    </lineage>
</organism>
<comment type="caution">
    <text evidence="2">The sequence shown here is derived from an EMBL/GenBank/DDBJ whole genome shotgun (WGS) entry which is preliminary data.</text>
</comment>
<dbReference type="Proteomes" id="UP001562425">
    <property type="component" value="Unassembled WGS sequence"/>
</dbReference>
<feature type="region of interest" description="Disordered" evidence="1">
    <location>
        <begin position="58"/>
        <end position="95"/>
    </location>
</feature>
<keyword evidence="3" id="KW-1185">Reference proteome</keyword>
<feature type="compositionally biased region" description="Polar residues" evidence="1">
    <location>
        <begin position="1"/>
        <end position="25"/>
    </location>
</feature>
<accession>A0ABD1DPF1</accession>
<evidence type="ECO:0000313" key="3">
    <source>
        <dbReference type="Proteomes" id="UP001562425"/>
    </source>
</evidence>
<gene>
    <name evidence="2" type="ORF">pipiens_006453</name>
</gene>
<dbReference type="AlphaFoldDB" id="A0ABD1DPF1"/>
<feature type="region of interest" description="Disordered" evidence="1">
    <location>
        <begin position="1"/>
        <end position="31"/>
    </location>
</feature>
<dbReference type="EMBL" id="JBEHCU010004399">
    <property type="protein sequence ID" value="KAL1401643.1"/>
    <property type="molecule type" value="Genomic_DNA"/>
</dbReference>
<reference evidence="2 3" key="1">
    <citation type="submission" date="2024-05" db="EMBL/GenBank/DDBJ databases">
        <title>Culex pipiens pipiens assembly and annotation.</title>
        <authorList>
            <person name="Alout H."/>
            <person name="Durand T."/>
        </authorList>
    </citation>
    <scope>NUCLEOTIDE SEQUENCE [LARGE SCALE GENOMIC DNA]</scope>
    <source>
        <strain evidence="2">HA-2024</strain>
        <tissue evidence="2">Whole body</tissue>
    </source>
</reference>
<protein>
    <submittedName>
        <fullName evidence="2">Uncharacterized protein</fullName>
    </submittedName>
</protein>